<comment type="caution">
    <text evidence="1">The sequence shown here is derived from an EMBL/GenBank/DDBJ whole genome shotgun (WGS) entry which is preliminary data.</text>
</comment>
<protein>
    <submittedName>
        <fullName evidence="1">Uncharacterized protein</fullName>
    </submittedName>
</protein>
<evidence type="ECO:0000313" key="1">
    <source>
        <dbReference type="EMBL" id="KAI0031361.1"/>
    </source>
</evidence>
<proteinExistence type="predicted"/>
<gene>
    <name evidence="1" type="ORF">K488DRAFT_52244</name>
</gene>
<organism evidence="1 2">
    <name type="scientific">Vararia minispora EC-137</name>
    <dbReference type="NCBI Taxonomy" id="1314806"/>
    <lineage>
        <taxon>Eukaryota</taxon>
        <taxon>Fungi</taxon>
        <taxon>Dikarya</taxon>
        <taxon>Basidiomycota</taxon>
        <taxon>Agaricomycotina</taxon>
        <taxon>Agaricomycetes</taxon>
        <taxon>Russulales</taxon>
        <taxon>Lachnocladiaceae</taxon>
        <taxon>Vararia</taxon>
    </lineage>
</organism>
<keyword evidence="2" id="KW-1185">Reference proteome</keyword>
<name>A0ACB8QHR1_9AGAM</name>
<reference evidence="1" key="1">
    <citation type="submission" date="2021-02" db="EMBL/GenBank/DDBJ databases">
        <authorList>
            <consortium name="DOE Joint Genome Institute"/>
            <person name="Ahrendt S."/>
            <person name="Looney B.P."/>
            <person name="Miyauchi S."/>
            <person name="Morin E."/>
            <person name="Drula E."/>
            <person name="Courty P.E."/>
            <person name="Chicoki N."/>
            <person name="Fauchery L."/>
            <person name="Kohler A."/>
            <person name="Kuo A."/>
            <person name="Labutti K."/>
            <person name="Pangilinan J."/>
            <person name="Lipzen A."/>
            <person name="Riley R."/>
            <person name="Andreopoulos W."/>
            <person name="He G."/>
            <person name="Johnson J."/>
            <person name="Barry K.W."/>
            <person name="Grigoriev I.V."/>
            <person name="Nagy L."/>
            <person name="Hibbett D."/>
            <person name="Henrissat B."/>
            <person name="Matheny P.B."/>
            <person name="Labbe J."/>
            <person name="Martin F."/>
        </authorList>
    </citation>
    <scope>NUCLEOTIDE SEQUENCE</scope>
    <source>
        <strain evidence="1">EC-137</strain>
    </source>
</reference>
<sequence>MAKGGGFSFFRDQLSKVPPVDKASLTGKTILVVGANVGLGLDASKHFASMKPARLILACRSQEKGEAAMKTIEEATGFRGVELRLVDLSRFASVVEFAAKLEDEGLVLDIYVYNAGVLAVKHEESTDGWELSLQVNALSVLLLSVLLLPSLLRAASAKPNSCPRMIIVGSEALFLAKMPKDILNSPNIMRKLNEPESFETASMQQPRYCQSKALTLLITRELAARLAKTPIIAVNPHPGYCYSELRRNFGIMDRILDGLLERLIARSTEEGSRELVWAAIGMQGREDELRGAYTNLRKVAEPSDFVISEAGQDTQKRIWGECVEVLSEVSPAFKAIVNEHLSTGA</sequence>
<reference evidence="1" key="2">
    <citation type="journal article" date="2022" name="New Phytol.">
        <title>Evolutionary transition to the ectomycorrhizal habit in the genomes of a hyperdiverse lineage of mushroom-forming fungi.</title>
        <authorList>
            <person name="Looney B."/>
            <person name="Miyauchi S."/>
            <person name="Morin E."/>
            <person name="Drula E."/>
            <person name="Courty P.E."/>
            <person name="Kohler A."/>
            <person name="Kuo A."/>
            <person name="LaButti K."/>
            <person name="Pangilinan J."/>
            <person name="Lipzen A."/>
            <person name="Riley R."/>
            <person name="Andreopoulos W."/>
            <person name="He G."/>
            <person name="Johnson J."/>
            <person name="Nolan M."/>
            <person name="Tritt A."/>
            <person name="Barry K.W."/>
            <person name="Grigoriev I.V."/>
            <person name="Nagy L.G."/>
            <person name="Hibbett D."/>
            <person name="Henrissat B."/>
            <person name="Matheny P.B."/>
            <person name="Labbe J."/>
            <person name="Martin F.M."/>
        </authorList>
    </citation>
    <scope>NUCLEOTIDE SEQUENCE</scope>
    <source>
        <strain evidence="1">EC-137</strain>
    </source>
</reference>
<dbReference type="EMBL" id="MU273583">
    <property type="protein sequence ID" value="KAI0031361.1"/>
    <property type="molecule type" value="Genomic_DNA"/>
</dbReference>
<evidence type="ECO:0000313" key="2">
    <source>
        <dbReference type="Proteomes" id="UP000814128"/>
    </source>
</evidence>
<accession>A0ACB8QHR1</accession>
<dbReference type="Proteomes" id="UP000814128">
    <property type="component" value="Unassembled WGS sequence"/>
</dbReference>